<dbReference type="PANTHER" id="PTHR42210:SF1">
    <property type="entry name" value="DNA POLYMERASE II LARGE SUBUNIT"/>
    <property type="match status" value="1"/>
</dbReference>
<feature type="region of interest" description="Disordered" evidence="15">
    <location>
        <begin position="590"/>
        <end position="625"/>
    </location>
</feature>
<feature type="domain" description="DNA polymerase II large subunit DP2 central" evidence="18">
    <location>
        <begin position="286"/>
        <end position="538"/>
    </location>
</feature>
<dbReference type="GO" id="GO:0003887">
    <property type="term" value="F:DNA-directed DNA polymerase activity"/>
    <property type="evidence" value="ECO:0007669"/>
    <property type="project" value="UniProtKB-EC"/>
</dbReference>
<dbReference type="RefSeq" id="WP_316965652.1">
    <property type="nucleotide sequence ID" value="NZ_JARFPK010000004.1"/>
</dbReference>
<keyword evidence="10 14" id="KW-0238">DNA-binding</keyword>
<dbReference type="Proteomes" id="UP001220010">
    <property type="component" value="Unassembled WGS sequence"/>
</dbReference>
<evidence type="ECO:0000256" key="5">
    <source>
        <dbReference type="ARBA" id="ARBA00022705"/>
    </source>
</evidence>
<gene>
    <name evidence="14" type="primary">polC</name>
    <name evidence="20" type="ORF">P0O15_01700</name>
</gene>
<dbReference type="HAMAP" id="MF_00324">
    <property type="entry name" value="DNApol_II_L_arch"/>
    <property type="match status" value="1"/>
</dbReference>
<dbReference type="EC" id="2.7.7.7" evidence="14"/>
<evidence type="ECO:0000256" key="10">
    <source>
        <dbReference type="ARBA" id="ARBA00023125"/>
    </source>
</evidence>
<proteinExistence type="inferred from homology"/>
<dbReference type="Pfam" id="PF03833">
    <property type="entry name" value="PolC_DP2_N"/>
    <property type="match status" value="1"/>
</dbReference>
<evidence type="ECO:0000313" key="21">
    <source>
        <dbReference type="Proteomes" id="UP001220010"/>
    </source>
</evidence>
<evidence type="ECO:0000256" key="11">
    <source>
        <dbReference type="ARBA" id="ARBA00023268"/>
    </source>
</evidence>
<feature type="domain" description="DNA polymerase II large subunit DP2 N-terminal" evidence="16">
    <location>
        <begin position="5"/>
        <end position="275"/>
    </location>
</feature>
<evidence type="ECO:0000256" key="4">
    <source>
        <dbReference type="ARBA" id="ARBA00022695"/>
    </source>
</evidence>
<keyword evidence="3 14" id="KW-0808">Transferase</keyword>
<evidence type="ECO:0000256" key="7">
    <source>
        <dbReference type="ARBA" id="ARBA00022801"/>
    </source>
</evidence>
<keyword evidence="8 14" id="KW-0269">Exonuclease</keyword>
<feature type="compositionally biased region" description="Basic and acidic residues" evidence="15">
    <location>
        <begin position="564"/>
        <end position="573"/>
    </location>
</feature>
<feature type="compositionally biased region" description="Acidic residues" evidence="15">
    <location>
        <begin position="542"/>
        <end position="563"/>
    </location>
</feature>
<protein>
    <recommendedName>
        <fullName evidence="14">DNA polymerase II large subunit</fullName>
        <shortName evidence="14">Pol II</shortName>
        <ecNumber evidence="14">2.7.7.7</ecNumber>
    </recommendedName>
    <alternativeName>
        <fullName evidence="14">Exodeoxyribonuclease large subunit</fullName>
        <ecNumber evidence="14">3.1.11.1</ecNumber>
    </alternativeName>
</protein>
<dbReference type="Pfam" id="PF24846">
    <property type="entry name" value="PolC_DP2_cat"/>
    <property type="match status" value="1"/>
</dbReference>
<evidence type="ECO:0000259" key="19">
    <source>
        <dbReference type="Pfam" id="PF24846"/>
    </source>
</evidence>
<dbReference type="EC" id="3.1.11.1" evidence="14"/>
<comment type="function">
    <text evidence="12 14">Possesses two activities: a DNA synthesis (polymerase) and an exonucleolytic activity that degrades single-stranded DNA in the 3'- to 5'-direction. Has a template-primer preference which is characteristic of a replicative DNA polymerase.</text>
</comment>
<dbReference type="Pfam" id="PF22912">
    <property type="entry name" value="zf-DPOE"/>
    <property type="match status" value="1"/>
</dbReference>
<accession>A0ABT5X5B7</accession>
<dbReference type="InterPro" id="IPR054475">
    <property type="entry name" value="Znf-DPOE"/>
</dbReference>
<keyword evidence="21" id="KW-1185">Reference proteome</keyword>
<evidence type="ECO:0000256" key="8">
    <source>
        <dbReference type="ARBA" id="ARBA00022839"/>
    </source>
</evidence>
<dbReference type="Pfam" id="PF24844">
    <property type="entry name" value="PolC_DP2_central"/>
    <property type="match status" value="2"/>
</dbReference>
<keyword evidence="4 14" id="KW-0548">Nucleotidyltransferase</keyword>
<comment type="similarity">
    <text evidence="1 14">Belongs to the archaeal DNA polymerase II family.</text>
</comment>
<reference evidence="20 21" key="1">
    <citation type="submission" date="2023-03" db="EMBL/GenBank/DDBJ databases">
        <title>WGS of Methanotrichaceae archaeon Mx.</title>
        <authorList>
            <person name="Sorokin D.Y."/>
            <person name="Merkel A.Y."/>
        </authorList>
    </citation>
    <scope>NUCLEOTIDE SEQUENCE [LARGE SCALE GENOMIC DNA]</scope>
    <source>
        <strain evidence="20 21">Mx</strain>
    </source>
</reference>
<feature type="domain" description="DNA polymerase-epsilon zinc finger" evidence="17">
    <location>
        <begin position="1060"/>
        <end position="1111"/>
    </location>
</feature>
<dbReference type="InterPro" id="IPR004475">
    <property type="entry name" value="PolC_DP2"/>
</dbReference>
<feature type="compositionally biased region" description="Basic and acidic residues" evidence="15">
    <location>
        <begin position="601"/>
        <end position="610"/>
    </location>
</feature>
<feature type="domain" description="DNA polymerase II large subunit DP2 catalytic" evidence="19">
    <location>
        <begin position="722"/>
        <end position="1018"/>
    </location>
</feature>
<evidence type="ECO:0000256" key="14">
    <source>
        <dbReference type="HAMAP-Rule" id="MF_00324"/>
    </source>
</evidence>
<evidence type="ECO:0000256" key="15">
    <source>
        <dbReference type="SAM" id="MobiDB-lite"/>
    </source>
</evidence>
<dbReference type="InterPro" id="IPR056172">
    <property type="entry name" value="PolC_DP2_cat_dom"/>
</dbReference>
<evidence type="ECO:0000256" key="1">
    <source>
        <dbReference type="ARBA" id="ARBA00011053"/>
    </source>
</evidence>
<evidence type="ECO:0000256" key="2">
    <source>
        <dbReference type="ARBA" id="ARBA00011315"/>
    </source>
</evidence>
<keyword evidence="11 14" id="KW-0511">Multifunctional enzyme</keyword>
<keyword evidence="6 14" id="KW-0540">Nuclease</keyword>
<name>A0ABT5X5B7_9EURY</name>
<evidence type="ECO:0000259" key="18">
    <source>
        <dbReference type="Pfam" id="PF24844"/>
    </source>
</evidence>
<comment type="caution">
    <text evidence="20">The sequence shown here is derived from an EMBL/GenBank/DDBJ whole genome shotgun (WGS) entry which is preliminary data.</text>
</comment>
<dbReference type="NCBIfam" id="NF003103">
    <property type="entry name" value="PRK04023.1"/>
    <property type="match status" value="1"/>
</dbReference>
<organism evidence="20 21">
    <name type="scientific">Candidatus Methanocrinis natronophilus</name>
    <dbReference type="NCBI Taxonomy" id="3033396"/>
    <lineage>
        <taxon>Archaea</taxon>
        <taxon>Methanobacteriati</taxon>
        <taxon>Methanobacteriota</taxon>
        <taxon>Stenosarchaea group</taxon>
        <taxon>Methanomicrobia</taxon>
        <taxon>Methanotrichales</taxon>
        <taxon>Methanotrichaceae</taxon>
        <taxon>Methanocrinis</taxon>
    </lineage>
</organism>
<feature type="region of interest" description="Disordered" evidence="15">
    <location>
        <begin position="542"/>
        <end position="573"/>
    </location>
</feature>
<sequence>MKTSDYFEALEGGLAREMEIAGKARSQGKDPSLSVEVPTAVDLAERVEKLIGIEGIANRIRELEGGGMSREEAALAIGSDFAAGRIGSFSTKIEAIDGAIRTSVALLTEGVVAAPIEGIAKVDLGKNDDGTDYLKVYYAGPIRSAGGTAQALSVLVADCVRREVGIDRYKPRAEEVERYVEEIGLYRRVAGLQYVPSDEEIRTLVRNCPICIEGEPTEEEEVSGYRDLDRIDTNRIRGGVALVSAEGIALKRPKLKKHVTKLGIEGWDWLDDLASGGKKDGGASGEKFLRDIIAGRPVFCHPHRPGGFRLRYGRSRNTGLAAAGFSPASMILLRDFLAAGTQVKVELPGKAAAVSPVSSIEGPTVRLKNGDLVRIDSADEAIRLRGEVAGIVDVGEVLISFGDFLENNRTLAPASYCFEWWAAELVEAGGDPSGLEAPSGEEAIEISRRWGVPLHPAHTHIWHDLSPEGYRRLREAVSREGVLDGVLFLPPSLLEPLETLLVLHRMRSGRIEVDDPLPLLLCLGIDPDGMRSNDLCEEPDIVNEEDEDEDEDGEDGSDGGEVDGDIRSELPGEKTALDLVNQAAGIRVMARAPTRIGSRMGRPEKSDKRQMRPPPHVLFPTGDAGGKSRSVGGCAKNHVGNGRYGIIETSIGKRFCQKCGAETHEFLCSCGGHTLLRRACPVCHQPGLDKCPKCAKPTTAASTMKLDVKALYSRALDHLCEREPELVRGVLGLTSRDKTPESLEKGVLRAKHGVYIFKDGTARYDLTDLPLTHFRPREVHADIEKLKNLGYTHDIRGEPLTSPEQILELLVQDVVLSFDGGEYLLKVAKFVDEELEKFYGIERFYNAETPDDLIGCLLVGLAPHTSAGVLCRLIGYTPASAGYGHPFFHAAKRRNCDGDEDCVMLLMDALLNFSMSYLPERRGGKMDAPLVMTTRLDPTEVDGEAHNLDLPSRYPLEFYRATLTGASPKDLEGIIDLVSKRLGTDGQYRGFGFTHDTYDIAAGPKNSAYKTLGTMVEKMDAQLALARSIRAVDERDVATRVINSHFLPDLIGNLRAFSRQTVRCVKCGSKFRRPPLSDVCPKCGGRVILTVHEGSVRKYLEVSMKVAEEFGVDDYTKQRLELIKMDIDSLFHNDKSKQTGLADFM</sequence>
<evidence type="ECO:0000256" key="13">
    <source>
        <dbReference type="ARBA" id="ARBA00049244"/>
    </source>
</evidence>
<evidence type="ECO:0000256" key="9">
    <source>
        <dbReference type="ARBA" id="ARBA00022932"/>
    </source>
</evidence>
<comment type="catalytic activity">
    <reaction evidence="14">
        <text>Exonucleolytic cleavage in the 3'- to 5'-direction to yield nucleoside 5'-phosphates.</text>
        <dbReference type="EC" id="3.1.11.1"/>
    </reaction>
</comment>
<evidence type="ECO:0000259" key="16">
    <source>
        <dbReference type="Pfam" id="PF03833"/>
    </source>
</evidence>
<evidence type="ECO:0000259" key="17">
    <source>
        <dbReference type="Pfam" id="PF22912"/>
    </source>
</evidence>
<comment type="subunit">
    <text evidence="2 14">Heterodimer of a large subunit and a small subunit.</text>
</comment>
<dbReference type="PIRSF" id="PIRSF016275">
    <property type="entry name" value="PolC_DP2"/>
    <property type="match status" value="1"/>
</dbReference>
<keyword evidence="5 14" id="KW-0235">DNA replication</keyword>
<dbReference type="NCBIfam" id="TIGR00354">
    <property type="entry name" value="polC"/>
    <property type="match status" value="1"/>
</dbReference>
<keyword evidence="9 14" id="KW-0239">DNA-directed DNA polymerase</keyword>
<evidence type="ECO:0000256" key="6">
    <source>
        <dbReference type="ARBA" id="ARBA00022722"/>
    </source>
</evidence>
<dbReference type="EMBL" id="JARFPK010000004">
    <property type="protein sequence ID" value="MDF0589894.1"/>
    <property type="molecule type" value="Genomic_DNA"/>
</dbReference>
<keyword evidence="7 14" id="KW-0378">Hydrolase</keyword>
<evidence type="ECO:0000313" key="20">
    <source>
        <dbReference type="EMBL" id="MDF0589894.1"/>
    </source>
</evidence>
<comment type="catalytic activity">
    <reaction evidence="13 14">
        <text>DNA(n) + a 2'-deoxyribonucleoside 5'-triphosphate = DNA(n+1) + diphosphate</text>
        <dbReference type="Rhea" id="RHEA:22508"/>
        <dbReference type="Rhea" id="RHEA-COMP:17339"/>
        <dbReference type="Rhea" id="RHEA-COMP:17340"/>
        <dbReference type="ChEBI" id="CHEBI:33019"/>
        <dbReference type="ChEBI" id="CHEBI:61560"/>
        <dbReference type="ChEBI" id="CHEBI:173112"/>
        <dbReference type="EC" id="2.7.7.7"/>
    </reaction>
</comment>
<evidence type="ECO:0000256" key="3">
    <source>
        <dbReference type="ARBA" id="ARBA00022679"/>
    </source>
</evidence>
<feature type="domain" description="DNA polymerase II large subunit DP2 central" evidence="18">
    <location>
        <begin position="573"/>
        <end position="684"/>
    </location>
</feature>
<evidence type="ECO:0000256" key="12">
    <source>
        <dbReference type="ARBA" id="ARBA00025068"/>
    </source>
</evidence>
<dbReference type="InterPro" id="IPR056171">
    <property type="entry name" value="PolC_DP2_central_dom"/>
</dbReference>
<dbReference type="PANTHER" id="PTHR42210">
    <property type="entry name" value="DNA POLYMERASE II LARGE SUBUNIT"/>
    <property type="match status" value="1"/>
</dbReference>
<dbReference type="InterPro" id="IPR016033">
    <property type="entry name" value="PolC_DP2_N"/>
</dbReference>